<keyword evidence="3" id="KW-1185">Reference proteome</keyword>
<dbReference type="InterPro" id="IPR014710">
    <property type="entry name" value="RmlC-like_jellyroll"/>
</dbReference>
<dbReference type="InterPro" id="IPR008579">
    <property type="entry name" value="UGlyAH_Cupin_dom"/>
</dbReference>
<dbReference type="CDD" id="cd02227">
    <property type="entry name" value="cupin_TM1112-like"/>
    <property type="match status" value="1"/>
</dbReference>
<sequence>MSVIKFTSTDSSFSSYPTPLEKQLSGPVTQYIANHYSDPTNQFHVGFWGSEVGSWRVSCSEHEYCQLLEGQVELEDEQGNKTTIQAGEHFVIPAGFSGIWHSLTPCKKLYVIYEATPPTMAQTT</sequence>
<gene>
    <name evidence="2" type="ORF">J0A65_09610</name>
</gene>
<proteinExistence type="predicted"/>
<evidence type="ECO:0000259" key="1">
    <source>
        <dbReference type="Pfam" id="PF05899"/>
    </source>
</evidence>
<evidence type="ECO:0000313" key="3">
    <source>
        <dbReference type="Proteomes" id="UP000663992"/>
    </source>
</evidence>
<reference evidence="2 3" key="1">
    <citation type="submission" date="2021-03" db="EMBL/GenBank/DDBJ databases">
        <title>novel species isolated from a fishpond in China.</title>
        <authorList>
            <person name="Lu H."/>
            <person name="Cai Z."/>
        </authorList>
    </citation>
    <scope>NUCLEOTIDE SEQUENCE [LARGE SCALE GENOMIC DNA]</scope>
    <source>
        <strain evidence="2 3">Y57</strain>
    </source>
</reference>
<accession>A0ABS3CUM3</accession>
<feature type="domain" description="(S)-ureidoglycine aminohydrolase cupin" evidence="1">
    <location>
        <begin position="39"/>
        <end position="110"/>
    </location>
</feature>
<protein>
    <submittedName>
        <fullName evidence="2">Cupin domain-containing protein</fullName>
    </submittedName>
</protein>
<dbReference type="SUPFAM" id="SSF51182">
    <property type="entry name" value="RmlC-like cupins"/>
    <property type="match status" value="1"/>
</dbReference>
<dbReference type="EMBL" id="JAFKCS010000007">
    <property type="protein sequence ID" value="MBN7820121.1"/>
    <property type="molecule type" value="Genomic_DNA"/>
</dbReference>
<name>A0ABS3CUM3_9ALTE</name>
<dbReference type="PANTHER" id="PTHR40943">
    <property type="entry name" value="CYTOPLASMIC PROTEIN-RELATED"/>
    <property type="match status" value="1"/>
</dbReference>
<dbReference type="RefSeq" id="WP_206593955.1">
    <property type="nucleotide sequence ID" value="NZ_JAFKCS010000007.1"/>
</dbReference>
<organism evidence="2 3">
    <name type="scientific">Bowmanella yangjiangensis</name>
    <dbReference type="NCBI Taxonomy" id="2811230"/>
    <lineage>
        <taxon>Bacteria</taxon>
        <taxon>Pseudomonadati</taxon>
        <taxon>Pseudomonadota</taxon>
        <taxon>Gammaproteobacteria</taxon>
        <taxon>Alteromonadales</taxon>
        <taxon>Alteromonadaceae</taxon>
        <taxon>Bowmanella</taxon>
    </lineage>
</organism>
<evidence type="ECO:0000313" key="2">
    <source>
        <dbReference type="EMBL" id="MBN7820121.1"/>
    </source>
</evidence>
<dbReference type="Pfam" id="PF05899">
    <property type="entry name" value="Cupin_3"/>
    <property type="match status" value="1"/>
</dbReference>
<comment type="caution">
    <text evidence="2">The sequence shown here is derived from an EMBL/GenBank/DDBJ whole genome shotgun (WGS) entry which is preliminary data.</text>
</comment>
<dbReference type="Proteomes" id="UP000663992">
    <property type="component" value="Unassembled WGS sequence"/>
</dbReference>
<dbReference type="PANTHER" id="PTHR40943:SF2">
    <property type="entry name" value="(S)-UREIDOGLYCINE AMINOHYDROLASE CUPIN DOMAIN-CONTAINING PROTEIN"/>
    <property type="match status" value="1"/>
</dbReference>
<dbReference type="Gene3D" id="2.60.120.10">
    <property type="entry name" value="Jelly Rolls"/>
    <property type="match status" value="1"/>
</dbReference>
<dbReference type="InterPro" id="IPR011051">
    <property type="entry name" value="RmlC_Cupin_sf"/>
</dbReference>